<evidence type="ECO:0000313" key="1">
    <source>
        <dbReference type="EMBL" id="KLU04799.1"/>
    </source>
</evidence>
<name>A0A0J1EGX7_RHOIS</name>
<organism evidence="1 2">
    <name type="scientific">Rhodopirellula islandica</name>
    <dbReference type="NCBI Taxonomy" id="595434"/>
    <lineage>
        <taxon>Bacteria</taxon>
        <taxon>Pseudomonadati</taxon>
        <taxon>Planctomycetota</taxon>
        <taxon>Planctomycetia</taxon>
        <taxon>Pirellulales</taxon>
        <taxon>Pirellulaceae</taxon>
        <taxon>Rhodopirellula</taxon>
    </lineage>
</organism>
<keyword evidence="2" id="KW-1185">Reference proteome</keyword>
<gene>
    <name evidence="1" type="ORF">RISK_003067</name>
</gene>
<protein>
    <submittedName>
        <fullName evidence="1">Uncharacterized protein</fullName>
    </submittedName>
</protein>
<dbReference type="EMBL" id="LECT01000025">
    <property type="protein sequence ID" value="KLU04799.1"/>
    <property type="molecule type" value="Genomic_DNA"/>
</dbReference>
<comment type="caution">
    <text evidence="1">The sequence shown here is derived from an EMBL/GenBank/DDBJ whole genome shotgun (WGS) entry which is preliminary data.</text>
</comment>
<accession>A0A0J1EGX7</accession>
<dbReference type="PATRIC" id="fig|595434.4.peg.2923"/>
<dbReference type="AlphaFoldDB" id="A0A0J1EGX7"/>
<proteinExistence type="predicted"/>
<evidence type="ECO:0000313" key="2">
    <source>
        <dbReference type="Proteomes" id="UP000036367"/>
    </source>
</evidence>
<dbReference type="Proteomes" id="UP000036367">
    <property type="component" value="Unassembled WGS sequence"/>
</dbReference>
<reference evidence="1" key="1">
    <citation type="submission" date="2015-05" db="EMBL/GenBank/DDBJ databases">
        <title>Permanent draft genome of Rhodopirellula islandicus K833.</title>
        <authorList>
            <person name="Kizina J."/>
            <person name="Richter M."/>
            <person name="Glockner F.O."/>
            <person name="Harder J."/>
        </authorList>
    </citation>
    <scope>NUCLEOTIDE SEQUENCE [LARGE SCALE GENOMIC DNA]</scope>
    <source>
        <strain evidence="1">K833</strain>
    </source>
</reference>
<sequence length="89" mass="9528">MSLLYVPAVGLDPVPSALDRIYQIRPMPGCWVPIRIGTSLPVGSLDGRIRSAGRPESFGIWTALMSVVAITFNGANVQTAHIVLPDHSC</sequence>